<reference evidence="1 2" key="1">
    <citation type="journal article" date="2021" name="Sci. Rep.">
        <title>The genome of the diatom Chaetoceros tenuissimus carries an ancient integrated fragment of an extant virus.</title>
        <authorList>
            <person name="Hongo Y."/>
            <person name="Kimura K."/>
            <person name="Takaki Y."/>
            <person name="Yoshida Y."/>
            <person name="Baba S."/>
            <person name="Kobayashi G."/>
            <person name="Nagasaki K."/>
            <person name="Hano T."/>
            <person name="Tomaru Y."/>
        </authorList>
    </citation>
    <scope>NUCLEOTIDE SEQUENCE [LARGE SCALE GENOMIC DNA]</scope>
    <source>
        <strain evidence="1 2">NIES-3715</strain>
    </source>
</reference>
<dbReference type="AlphaFoldDB" id="A0AAD3CJS7"/>
<accession>A0AAD3CJS7</accession>
<evidence type="ECO:0000313" key="1">
    <source>
        <dbReference type="EMBL" id="GFH46974.1"/>
    </source>
</evidence>
<sequence>MKNKTTPGDAMIYEPLLDMESSVMFFLCEPAITTLSFYQKASIDISLELFKKRLHLICESNPWVCGRLIKDKAIEKGRISLAVPTSIKDEDIDAIFGVSNEKNLSSLSLESDFGDLCTIIGKSQAVVPIGYNLIGKDKRVSKFTLVENTAKDEIMLIASICHAVSDGFTYYKILSMLTEGNDISPLSFRRKHEFSEKMEEAIGAEEFKLSTSTGMLLSMLPTMICKSPAYCHARFVDSDQVKRIKEEAMRRTSPSTSFACSTNDILVSTFVQSIPANLVFMAINLRERISIATNTDAGNYETAILYDKKSTKTPESVRASLQGGLPYKRFNGDPLPKRLKLLRSKYGIITNWAFPEFQADLTLRTKSNEEVPMTLHLPMMSPSNVFFPFAIIFKANKDQLAILYMGSKKDLDMKKLESNGAPLGASVNEKMFSC</sequence>
<name>A0AAD3CJS7_9STRA</name>
<protein>
    <submittedName>
        <fullName evidence="1">Uncharacterized protein</fullName>
    </submittedName>
</protein>
<comment type="caution">
    <text evidence="1">The sequence shown here is derived from an EMBL/GenBank/DDBJ whole genome shotgun (WGS) entry which is preliminary data.</text>
</comment>
<gene>
    <name evidence="1" type="ORF">CTEN210_03449</name>
</gene>
<keyword evidence="2" id="KW-1185">Reference proteome</keyword>
<dbReference type="Proteomes" id="UP001054902">
    <property type="component" value="Unassembled WGS sequence"/>
</dbReference>
<organism evidence="1 2">
    <name type="scientific">Chaetoceros tenuissimus</name>
    <dbReference type="NCBI Taxonomy" id="426638"/>
    <lineage>
        <taxon>Eukaryota</taxon>
        <taxon>Sar</taxon>
        <taxon>Stramenopiles</taxon>
        <taxon>Ochrophyta</taxon>
        <taxon>Bacillariophyta</taxon>
        <taxon>Coscinodiscophyceae</taxon>
        <taxon>Chaetocerotophycidae</taxon>
        <taxon>Chaetocerotales</taxon>
        <taxon>Chaetocerotaceae</taxon>
        <taxon>Chaetoceros</taxon>
    </lineage>
</organism>
<proteinExistence type="predicted"/>
<dbReference type="EMBL" id="BLLK01000022">
    <property type="protein sequence ID" value="GFH46974.1"/>
    <property type="molecule type" value="Genomic_DNA"/>
</dbReference>
<evidence type="ECO:0000313" key="2">
    <source>
        <dbReference type="Proteomes" id="UP001054902"/>
    </source>
</evidence>